<proteinExistence type="predicted"/>
<organism evidence="1 2">
    <name type="scientific">Mycena chlorophos</name>
    <name type="common">Agaric fungus</name>
    <name type="synonym">Agaricus chlorophos</name>
    <dbReference type="NCBI Taxonomy" id="658473"/>
    <lineage>
        <taxon>Eukaryota</taxon>
        <taxon>Fungi</taxon>
        <taxon>Dikarya</taxon>
        <taxon>Basidiomycota</taxon>
        <taxon>Agaricomycotina</taxon>
        <taxon>Agaricomycetes</taxon>
        <taxon>Agaricomycetidae</taxon>
        <taxon>Agaricales</taxon>
        <taxon>Marasmiineae</taxon>
        <taxon>Mycenaceae</taxon>
        <taxon>Mycena</taxon>
    </lineage>
</organism>
<accession>A0ABQ0LLG4</accession>
<reference evidence="1" key="1">
    <citation type="submission" date="2014-09" db="EMBL/GenBank/DDBJ databases">
        <title>Genome sequence of the luminous mushroom Mycena chlorophos for searching fungal bioluminescence genes.</title>
        <authorList>
            <person name="Tanaka Y."/>
            <person name="Kasuga D."/>
            <person name="Oba Y."/>
            <person name="Hase S."/>
            <person name="Sato K."/>
            <person name="Oba Y."/>
            <person name="Sakakibara Y."/>
        </authorList>
    </citation>
    <scope>NUCLEOTIDE SEQUENCE</scope>
</reference>
<sequence length="666" mass="74952">MALPDELISLILEPALTISDHSFADNWSNTSPFAEYSESTSAYLVVCKSWLRVATPLLYGVVVLRSAAQAKALARALKGNPDLGRFIRKLRVEGGLGVSMKTVLELAPNITDLYLSLDIYAQDKTDGLCKGLPLVNPRRLILHQTSYKQKANKQFNLLFSALQQNLPKWKRLTALVLPDVDAEPIMALVESLKFIESVTVLWFDNVQTTFESLRDCPLREICVHTPYTGDEAAEELLDLNPKVRSLVKYTENPRSSSQTQTQTEQELQLPEIAPSLNPFFVPLANATKETRDNVWSRILYFSMPPVEPVIEPDSLSAIPLLCVSKDFYRLGLPHLYRDIVLRRHRHYLDLLDVLQKHPAIGAHVRTLRNNLHYWLFGMQDRPRGSDPESIRAYPTDSEAAAALETVLSRLPNLTKFDFLIQRDFLSRDISLSWGAFAILAASSGSTLRDVSVAIVPNDMATIGDKSSALDVFGKMTAVRKMCWKSRIAFPAVDKQALGAATLFPQLEELDVPEAHKSFWETLRAPRLKRLRKRNIFALCPRLVSLRMHWMEYSSATGPPPTLDPGSDLAADNLQIIDFQCGESFFRSEKKYTTQWAKALTDLPLDSMPKVAEIRVEGIKWPTTQHEIAKSEWVRASETLAKSNVSLVDASGKKWRPRLKTNGRKTS</sequence>
<dbReference type="EMBL" id="DF847199">
    <property type="protein sequence ID" value="GAT51414.1"/>
    <property type="molecule type" value="Genomic_DNA"/>
</dbReference>
<name>A0ABQ0LLG4_MYCCL</name>
<gene>
    <name evidence="1" type="ORF">MCHLO_08558</name>
</gene>
<dbReference type="Proteomes" id="UP000815677">
    <property type="component" value="Unassembled WGS sequence"/>
</dbReference>
<keyword evidence="2" id="KW-1185">Reference proteome</keyword>
<evidence type="ECO:0008006" key="3">
    <source>
        <dbReference type="Google" id="ProtNLM"/>
    </source>
</evidence>
<evidence type="ECO:0000313" key="2">
    <source>
        <dbReference type="Proteomes" id="UP000815677"/>
    </source>
</evidence>
<evidence type="ECO:0000313" key="1">
    <source>
        <dbReference type="EMBL" id="GAT51414.1"/>
    </source>
</evidence>
<protein>
    <recommendedName>
        <fullName evidence="3">F-box domain-containing protein</fullName>
    </recommendedName>
</protein>